<dbReference type="InterPro" id="IPR009045">
    <property type="entry name" value="Zn_M74/Hedgehog-like"/>
</dbReference>
<dbReference type="Proteomes" id="UP000010729">
    <property type="component" value="Unassembled WGS sequence"/>
</dbReference>
<dbReference type="PANTHER" id="PTHR34385:SF1">
    <property type="entry name" value="PEPTIDOGLYCAN L-ALANYL-D-GLUTAMATE ENDOPEPTIDASE CWLK"/>
    <property type="match status" value="1"/>
</dbReference>
<evidence type="ECO:0000259" key="1">
    <source>
        <dbReference type="Pfam" id="PF02557"/>
    </source>
</evidence>
<dbReference type="InterPro" id="IPR058193">
    <property type="entry name" value="VanY/YodJ_core_dom"/>
</dbReference>
<organism evidence="2 3">
    <name type="scientific">Arthrobacter crystallopoietes BAB-32</name>
    <dbReference type="NCBI Taxonomy" id="1246476"/>
    <lineage>
        <taxon>Bacteria</taxon>
        <taxon>Bacillati</taxon>
        <taxon>Actinomycetota</taxon>
        <taxon>Actinomycetes</taxon>
        <taxon>Micrococcales</taxon>
        <taxon>Micrococcaceae</taxon>
        <taxon>Crystallibacter</taxon>
    </lineage>
</organism>
<reference evidence="2 3" key="1">
    <citation type="journal article" date="2013" name="Genome Announc.">
        <title>Draft Genome Sequence of Arthrobacter crystallopoietes Strain BAB-32, Revealing Genes for Bioremediation.</title>
        <authorList>
            <person name="Joshi M.N."/>
            <person name="Pandit A.S."/>
            <person name="Sharma A."/>
            <person name="Pandya R.V."/>
            <person name="Desai S.M."/>
            <person name="Saxena A.K."/>
            <person name="Bagatharia S.B."/>
        </authorList>
    </citation>
    <scope>NUCLEOTIDE SEQUENCE [LARGE SCALE GENOMIC DNA]</scope>
    <source>
        <strain evidence="2 3">BAB-32</strain>
    </source>
</reference>
<proteinExistence type="predicted"/>
<keyword evidence="3" id="KW-1185">Reference proteome</keyword>
<evidence type="ECO:0000313" key="2">
    <source>
        <dbReference type="EMBL" id="EMY33741.1"/>
    </source>
</evidence>
<dbReference type="EMBL" id="ANPE02000157">
    <property type="protein sequence ID" value="EMY33741.1"/>
    <property type="molecule type" value="Genomic_DNA"/>
</dbReference>
<keyword evidence="2" id="KW-0378">Hydrolase</keyword>
<evidence type="ECO:0000313" key="3">
    <source>
        <dbReference type="Proteomes" id="UP000010729"/>
    </source>
</evidence>
<gene>
    <name evidence="2" type="ORF">D477_013240</name>
</gene>
<dbReference type="MEROPS" id="M15.024"/>
<dbReference type="CDD" id="cd14852">
    <property type="entry name" value="LD-carboxypeptidase"/>
    <property type="match status" value="1"/>
</dbReference>
<dbReference type="PANTHER" id="PTHR34385">
    <property type="entry name" value="D-ALANYL-D-ALANINE CARBOXYPEPTIDASE"/>
    <property type="match status" value="1"/>
</dbReference>
<dbReference type="InterPro" id="IPR052179">
    <property type="entry name" value="DD-CPase-like"/>
</dbReference>
<sequence>MRAAAASAAEEMFAAAAADGVSMTVLSGFRSYDTQVSTYQHWVNVNGQAGADRVSARPGYSEHQTGLALDIGDASGSCNLAECFADTPAGSWAAENAHRFGFIIRYQPGQEAVTGYSPEPWHLRFIGTKDAADMAGSGVKALETFYGLPAAPDYR</sequence>
<dbReference type="InterPro" id="IPR003709">
    <property type="entry name" value="VanY-like_core_dom"/>
</dbReference>
<comment type="caution">
    <text evidence="2">The sequence shown here is derived from an EMBL/GenBank/DDBJ whole genome shotgun (WGS) entry which is preliminary data.</text>
</comment>
<keyword evidence="2" id="KW-0121">Carboxypeptidase</keyword>
<dbReference type="GO" id="GO:0004180">
    <property type="term" value="F:carboxypeptidase activity"/>
    <property type="evidence" value="ECO:0007669"/>
    <property type="project" value="UniProtKB-KW"/>
</dbReference>
<protein>
    <submittedName>
        <fullName evidence="2">Carboxypeptidase YodJ</fullName>
    </submittedName>
</protein>
<dbReference type="GO" id="GO:0006508">
    <property type="term" value="P:proteolysis"/>
    <property type="evidence" value="ECO:0007669"/>
    <property type="project" value="InterPro"/>
</dbReference>
<feature type="domain" description="D-alanyl-D-alanine carboxypeptidase-like core" evidence="1">
    <location>
        <begin position="1"/>
        <end position="127"/>
    </location>
</feature>
<dbReference type="AlphaFoldDB" id="N1UTK3"/>
<dbReference type="SUPFAM" id="SSF55166">
    <property type="entry name" value="Hedgehog/DD-peptidase"/>
    <property type="match status" value="1"/>
</dbReference>
<name>N1UTK3_9MICC</name>
<keyword evidence="2" id="KW-0645">Protease</keyword>
<accession>N1UTK3</accession>
<dbReference type="Gene3D" id="3.30.1380.10">
    <property type="match status" value="1"/>
</dbReference>
<dbReference type="Pfam" id="PF02557">
    <property type="entry name" value="VanY"/>
    <property type="match status" value="1"/>
</dbReference>